<evidence type="ECO:0000313" key="1">
    <source>
        <dbReference type="EMBL" id="KAK6345619.1"/>
    </source>
</evidence>
<sequence length="96" mass="10756">MKGVVVVVGDAVVDEDVVVVTYIFYLPFPLHEMGRLNWAEACFVTRTISSVGDDGVLVREEHTENRDDLNDGMLLATPGMMPTRDLEIDWDVEQDS</sequence>
<keyword evidence="2" id="KW-1185">Reference proteome</keyword>
<dbReference type="EMBL" id="JAVHNR010000004">
    <property type="protein sequence ID" value="KAK6345619.1"/>
    <property type="molecule type" value="Genomic_DNA"/>
</dbReference>
<dbReference type="AlphaFoldDB" id="A0AAN8MPG2"/>
<dbReference type="Proteomes" id="UP001313282">
    <property type="component" value="Unassembled WGS sequence"/>
</dbReference>
<proteinExistence type="predicted"/>
<protein>
    <submittedName>
        <fullName evidence="1">Uncharacterized protein</fullName>
    </submittedName>
</protein>
<name>A0AAN8MPG2_9PEZI</name>
<organism evidence="1 2">
    <name type="scientific">Orbilia javanica</name>
    <dbReference type="NCBI Taxonomy" id="47235"/>
    <lineage>
        <taxon>Eukaryota</taxon>
        <taxon>Fungi</taxon>
        <taxon>Dikarya</taxon>
        <taxon>Ascomycota</taxon>
        <taxon>Pezizomycotina</taxon>
        <taxon>Orbiliomycetes</taxon>
        <taxon>Orbiliales</taxon>
        <taxon>Orbiliaceae</taxon>
        <taxon>Orbilia</taxon>
    </lineage>
</organism>
<gene>
    <name evidence="1" type="ORF">TWF718_007528</name>
</gene>
<accession>A0AAN8MPG2</accession>
<evidence type="ECO:0000313" key="2">
    <source>
        <dbReference type="Proteomes" id="UP001313282"/>
    </source>
</evidence>
<reference evidence="1 2" key="1">
    <citation type="submission" date="2019-10" db="EMBL/GenBank/DDBJ databases">
        <authorList>
            <person name="Palmer J.M."/>
        </authorList>
    </citation>
    <scope>NUCLEOTIDE SEQUENCE [LARGE SCALE GENOMIC DNA]</scope>
    <source>
        <strain evidence="1 2">TWF718</strain>
    </source>
</reference>
<comment type="caution">
    <text evidence="1">The sequence shown here is derived from an EMBL/GenBank/DDBJ whole genome shotgun (WGS) entry which is preliminary data.</text>
</comment>